<evidence type="ECO:0000313" key="6">
    <source>
        <dbReference type="EMBL" id="AKV10304.1"/>
    </source>
</evidence>
<dbReference type="eggNOG" id="COG4886">
    <property type="taxonomic scope" value="Bacteria"/>
</dbReference>
<dbReference type="InterPro" id="IPR046673">
    <property type="entry name" value="ToxA_N"/>
</dbReference>
<dbReference type="PANTHER" id="PTHR48051:SF1">
    <property type="entry name" value="RAS SUPPRESSOR PROTEIN 1"/>
    <property type="match status" value="1"/>
</dbReference>
<dbReference type="Pfam" id="PF20178">
    <property type="entry name" value="ToxA_N"/>
    <property type="match status" value="1"/>
</dbReference>
<protein>
    <recommendedName>
        <fullName evidence="5">Dermonecrotic toxin N-terminal domain-containing protein</fullName>
    </recommendedName>
</protein>
<dbReference type="OrthoDB" id="1467561at2"/>
<feature type="domain" description="Dermonecrotic toxin N-terminal" evidence="5">
    <location>
        <begin position="78"/>
        <end position="342"/>
    </location>
</feature>
<evidence type="ECO:0000256" key="1">
    <source>
        <dbReference type="ARBA" id="ARBA00022614"/>
    </source>
</evidence>
<dbReference type="InterPro" id="IPR050216">
    <property type="entry name" value="LRR_domain-containing"/>
</dbReference>
<dbReference type="SMART" id="SM00369">
    <property type="entry name" value="LRR_TYP"/>
    <property type="match status" value="4"/>
</dbReference>
<dbReference type="PROSITE" id="PS51450">
    <property type="entry name" value="LRR"/>
    <property type="match status" value="1"/>
</dbReference>
<evidence type="ECO:0000313" key="7">
    <source>
        <dbReference type="Proteomes" id="UP000017175"/>
    </source>
</evidence>
<keyword evidence="3" id="KW-0175">Coiled coil</keyword>
<keyword evidence="2" id="KW-0677">Repeat</keyword>
<organism evidence="6 7">
    <name type="scientific">Pseudomonas fluorescens NCIMB 11764</name>
    <dbReference type="NCBI Taxonomy" id="1221522"/>
    <lineage>
        <taxon>Bacteria</taxon>
        <taxon>Pseudomonadati</taxon>
        <taxon>Pseudomonadota</taxon>
        <taxon>Gammaproteobacteria</taxon>
        <taxon>Pseudomonadales</taxon>
        <taxon>Pseudomonadaceae</taxon>
        <taxon>Pseudomonas</taxon>
    </lineage>
</organism>
<dbReference type="RefSeq" id="WP_017340225.1">
    <property type="nucleotide sequence ID" value="NZ_CP010945.1"/>
</dbReference>
<dbReference type="PANTHER" id="PTHR48051">
    <property type="match status" value="1"/>
</dbReference>
<evidence type="ECO:0000256" key="4">
    <source>
        <dbReference type="SAM" id="MobiDB-lite"/>
    </source>
</evidence>
<dbReference type="Proteomes" id="UP000017175">
    <property type="component" value="Chromosome"/>
</dbReference>
<dbReference type="InterPro" id="IPR032675">
    <property type="entry name" value="LRR_dom_sf"/>
</dbReference>
<feature type="region of interest" description="Disordered" evidence="4">
    <location>
        <begin position="911"/>
        <end position="938"/>
    </location>
</feature>
<dbReference type="SUPFAM" id="SSF52058">
    <property type="entry name" value="L domain-like"/>
    <property type="match status" value="2"/>
</dbReference>
<dbReference type="InterPro" id="IPR001611">
    <property type="entry name" value="Leu-rich_rpt"/>
</dbReference>
<dbReference type="InterPro" id="IPR003591">
    <property type="entry name" value="Leu-rich_rpt_typical-subtyp"/>
</dbReference>
<proteinExistence type="predicted"/>
<dbReference type="Gene3D" id="3.80.10.10">
    <property type="entry name" value="Ribonuclease Inhibitor"/>
    <property type="match status" value="2"/>
</dbReference>
<feature type="coiled-coil region" evidence="3">
    <location>
        <begin position="1275"/>
        <end position="1302"/>
    </location>
</feature>
<dbReference type="EMBL" id="CP010945">
    <property type="protein sequence ID" value="AKV10304.1"/>
    <property type="molecule type" value="Genomic_DNA"/>
</dbReference>
<evidence type="ECO:0000259" key="5">
    <source>
        <dbReference type="Pfam" id="PF20178"/>
    </source>
</evidence>
<name>A0A0K1QX35_PSEFL</name>
<evidence type="ECO:0000256" key="3">
    <source>
        <dbReference type="SAM" id="Coils"/>
    </source>
</evidence>
<feature type="coiled-coil region" evidence="3">
    <location>
        <begin position="974"/>
        <end position="1026"/>
    </location>
</feature>
<sequence>MTQHHPELTAQPDTHFQHVFHNLPDWVITASPATRRALKSAPLDIPGWHTTATRQQHEALKTANTHYLTQRNHLESMLDKLQNARDFAEPLLQDALRTRYGLELDVKTTFLRLYIPQTIPWFPIKTGAARTWTVSLLDAVLHNFQESETETEAYESASTFITEPSPTGQFETLPAIKRQLSIQHFTRLCRELDIGARYETYLKENLGFTNPVAAAVLRSSVIKTHKAALLSALQLAQLRADLPQDACQSILDILEGRENVGLDNWRLHCHDLKIMSSLLTGIVIFAPRLELTAQRSRIIAYIPDDPEHPLKQYPDTLAFMTELTRKLRAPAYQAFFSRFIDHQERGHFFADLNSRLSAVTWHEHQRGDPLPSWRDTPIDTPNLQFSVSQISHDLGTHLYQQQLNKILNDGRTLAVSTASADRAARWAAWDAFSNIAKKILEVASFAALPFVPFLGEIMLGYMAYQVLDDAFEGIIDWAEGLKTEAFGHLMTIVETVVELGTFVVGGAMAANAFNGLMSREAVTLISPLKPVETAPGKTRYWKQDLTPYEQSVDLPDPAPRDHLGLYQHEGKTLARVEDKLYSVKLDSKTGRFQIQHPNRADAYQPALRHNHHGAWQTLLERPLTWDRETVLRRLGQSVESFNTAEREQILQISGFHDNVLREMHVENQRPPSLLTDTIKRLNIDRDIQALVEQTGSEHPDRYQALNQRSSLFQSRYRELEKTDDRHVQLLQGEVRGLPTDIAQELVSNATGTELKQMHSGRLPQRLKDVALKAMDAVRVARAYEGFYLEGMETADTHRLALHTLESLPGWPARLRIEVREFSHEGTLRDSIGEPDAPLLRTLVYAEDGTYKVHDNTELPGDFYQAILQALPETERNAMGLSVDDGPILKQRIVRQAQHKPELRALLAKHPNRKPFYDPTTMRLPGGTAGYQRIGRPTPTLNDRVREVYPGLRQDELSAIVARLQRHPDGARVELSRLRNEMERLHEDLGRWINEAPTVHPETRLPLSELEQQAQQHNRRLLAQEIQRSWRRLSDRDLGAADSSDRYILRFAEPILGDLPVLTADFSHVSLLALEGSRAEQGIHGFLQRFNDLRRLDLRQFSMTTLPEAIPRMANLDALLLNDCAITFDAATWTRLTSLKKLVMLDLFRNPFTTTPSIEFMPELVHLDLSETGLTEFPASAITHPKLDALMLIDNRITELPAGLFESKVYDKRGIHLADNPLVDSDRHLIKLHYLETSYDLGVYAPEADIVRVRALYPNMEIEQASDFVYELPGTLEDGRVELTRLETELAQLSSDLAAWTTDLPPLHPRTGEPFNERQVSAEHANRNEFMQTLQQCWRHQSELDDFNEALEPTFDLIISSRITGELPTLSADFSHVSTLELQSVDGVTRIGHFLDAFPNLKSLRLRECDLGTLPEAVFKMGRLRSLSLSDCRITLSAESANALAGMEQLDYLDLSLNPLGRAPDLSQMKELSTVLLAETGITELPRGLLQLEELDWADLSDNAITDIPSDIMEVPVEVAENISLRGNPFSEESVLRLIDYYQSTGTDFGVEEVINRGEIQVSSTEGSEVDE</sequence>
<gene>
    <name evidence="6" type="ORF">B723_29470</name>
</gene>
<accession>A0A0K1QX35</accession>
<dbReference type="GO" id="GO:0005737">
    <property type="term" value="C:cytoplasm"/>
    <property type="evidence" value="ECO:0007669"/>
    <property type="project" value="TreeGrafter"/>
</dbReference>
<reference evidence="6 7" key="1">
    <citation type="journal article" date="2012" name="J. Bacteriol.">
        <title>Draft genome sequence of the cyanide-utilizing bacterium Pseudomonas fluorescens strain NCIMB 11764.</title>
        <authorList>
            <person name="Vilo C.A."/>
            <person name="Benedik M.J."/>
            <person name="Kunz D.A."/>
            <person name="Dong Q."/>
        </authorList>
    </citation>
    <scope>NUCLEOTIDE SEQUENCE [LARGE SCALE GENOMIC DNA]</scope>
    <source>
        <strain evidence="6 7">NCIMB 11764</strain>
    </source>
</reference>
<keyword evidence="1" id="KW-0433">Leucine-rich repeat</keyword>
<evidence type="ECO:0000256" key="2">
    <source>
        <dbReference type="ARBA" id="ARBA00022737"/>
    </source>
</evidence>